<evidence type="ECO:0000313" key="5">
    <source>
        <dbReference type="Proteomes" id="UP000694395"/>
    </source>
</evidence>
<evidence type="ECO:0000256" key="1">
    <source>
        <dbReference type="ARBA" id="ARBA00022553"/>
    </source>
</evidence>
<dbReference type="InterPro" id="IPR029294">
    <property type="entry name" value="hSH3"/>
</dbReference>
<sequence>MLEKDEKEFRKKFKFEGPILVLHSMMVDLNASIKKTGGTALAVVQGEILEVIQVTSDKKALCRNKQGKCMEGDDVYDDVDHITGMLFFIFFYILLWFLERVLRRKNYCKSS</sequence>
<reference evidence="4" key="2">
    <citation type="submission" date="2025-08" db="UniProtKB">
        <authorList>
            <consortium name="Ensembl"/>
        </authorList>
    </citation>
    <scope>IDENTIFICATION</scope>
</reference>
<keyword evidence="2" id="KW-0812">Transmembrane</keyword>
<dbReference type="GeneTree" id="ENSGT00940000173859"/>
<dbReference type="GO" id="GO:0072659">
    <property type="term" value="P:protein localization to plasma membrane"/>
    <property type="evidence" value="ECO:0007669"/>
    <property type="project" value="TreeGrafter"/>
</dbReference>
<evidence type="ECO:0000256" key="2">
    <source>
        <dbReference type="SAM" id="Phobius"/>
    </source>
</evidence>
<protein>
    <recommendedName>
        <fullName evidence="3">Helically-extended SH3 domain-containing protein</fullName>
    </recommendedName>
</protein>
<dbReference type="Gene3D" id="2.30.30.40">
    <property type="entry name" value="SH3 Domains"/>
    <property type="match status" value="1"/>
</dbReference>
<keyword evidence="2" id="KW-1133">Transmembrane helix</keyword>
<organism evidence="4 5">
    <name type="scientific">Oncorhynchus mykiss</name>
    <name type="common">Rainbow trout</name>
    <name type="synonym">Salmo gairdneri</name>
    <dbReference type="NCBI Taxonomy" id="8022"/>
    <lineage>
        <taxon>Eukaryota</taxon>
        <taxon>Metazoa</taxon>
        <taxon>Chordata</taxon>
        <taxon>Craniata</taxon>
        <taxon>Vertebrata</taxon>
        <taxon>Euteleostomi</taxon>
        <taxon>Actinopterygii</taxon>
        <taxon>Neopterygii</taxon>
        <taxon>Teleostei</taxon>
        <taxon>Protacanthopterygii</taxon>
        <taxon>Salmoniformes</taxon>
        <taxon>Salmonidae</taxon>
        <taxon>Salmoninae</taxon>
        <taxon>Oncorhynchus</taxon>
    </lineage>
</organism>
<evidence type="ECO:0000259" key="3">
    <source>
        <dbReference type="Pfam" id="PF14603"/>
    </source>
</evidence>
<dbReference type="GO" id="GO:0007229">
    <property type="term" value="P:integrin-mediated signaling pathway"/>
    <property type="evidence" value="ECO:0007669"/>
    <property type="project" value="InterPro"/>
</dbReference>
<dbReference type="PANTHER" id="PTHR16830">
    <property type="entry name" value="SH2 CONTAINING ADAPTOR PRAM-1 RELATED"/>
    <property type="match status" value="1"/>
</dbReference>
<feature type="transmembrane region" description="Helical" evidence="2">
    <location>
        <begin position="82"/>
        <end position="102"/>
    </location>
</feature>
<dbReference type="InterPro" id="IPR036028">
    <property type="entry name" value="SH3-like_dom_sf"/>
</dbReference>
<accession>A0A8L0DJH3</accession>
<dbReference type="SUPFAM" id="SSF50044">
    <property type="entry name" value="SH3-domain"/>
    <property type="match status" value="1"/>
</dbReference>
<feature type="domain" description="Helically-extended SH3" evidence="3">
    <location>
        <begin position="9"/>
        <end position="80"/>
    </location>
</feature>
<dbReference type="GO" id="GO:0005886">
    <property type="term" value="C:plasma membrane"/>
    <property type="evidence" value="ECO:0007669"/>
    <property type="project" value="InterPro"/>
</dbReference>
<name>A0A8L0DJH3_ONCMY</name>
<keyword evidence="5" id="KW-1185">Reference proteome</keyword>
<evidence type="ECO:0000313" key="4">
    <source>
        <dbReference type="Ensembl" id="ENSOMYP00000123543.1"/>
    </source>
</evidence>
<dbReference type="Proteomes" id="UP000694395">
    <property type="component" value="Chromosome 5"/>
</dbReference>
<dbReference type="AlphaFoldDB" id="A0A8L0DJH3"/>
<keyword evidence="1" id="KW-0597">Phosphoprotein</keyword>
<dbReference type="Ensembl" id="ENSOMYT00000133854.1">
    <property type="protein sequence ID" value="ENSOMYP00000123543.1"/>
    <property type="gene ID" value="ENSOMYG00000048941.1"/>
</dbReference>
<reference evidence="4" key="1">
    <citation type="submission" date="2020-07" db="EMBL/GenBank/DDBJ databases">
        <title>A long reads based de novo assembly of the rainbow trout Arlee double haploid line genome.</title>
        <authorList>
            <person name="Gao G."/>
            <person name="Palti Y."/>
        </authorList>
    </citation>
    <scope>NUCLEOTIDE SEQUENCE [LARGE SCALE GENOMIC DNA]</scope>
</reference>
<reference evidence="4" key="3">
    <citation type="submission" date="2025-09" db="UniProtKB">
        <authorList>
            <consortium name="Ensembl"/>
        </authorList>
    </citation>
    <scope>IDENTIFICATION</scope>
</reference>
<dbReference type="PANTHER" id="PTHR16830:SF12">
    <property type="entry name" value="PDZ DOMAIN-CONTAINING PROTEIN"/>
    <property type="match status" value="1"/>
</dbReference>
<proteinExistence type="predicted"/>
<dbReference type="InterPro" id="IPR043443">
    <property type="entry name" value="FYB1/2-like"/>
</dbReference>
<dbReference type="Pfam" id="PF14603">
    <property type="entry name" value="hSH3"/>
    <property type="match status" value="1"/>
</dbReference>
<keyword evidence="2" id="KW-0472">Membrane</keyword>
<dbReference type="GO" id="GO:0050852">
    <property type="term" value="P:T cell receptor signaling pathway"/>
    <property type="evidence" value="ECO:0007669"/>
    <property type="project" value="TreeGrafter"/>
</dbReference>